<dbReference type="Proteomes" id="UP000095283">
    <property type="component" value="Unplaced"/>
</dbReference>
<dbReference type="SUPFAM" id="SSF63411">
    <property type="entry name" value="LuxS/MPP-like metallohydrolase"/>
    <property type="match status" value="1"/>
</dbReference>
<evidence type="ECO:0000313" key="3">
    <source>
        <dbReference type="WBParaSite" id="Hba_21539"/>
    </source>
</evidence>
<dbReference type="InterPro" id="IPR011765">
    <property type="entry name" value="Pept_M16_N"/>
</dbReference>
<evidence type="ECO:0000313" key="2">
    <source>
        <dbReference type="Proteomes" id="UP000095283"/>
    </source>
</evidence>
<keyword evidence="2" id="KW-1185">Reference proteome</keyword>
<feature type="domain" description="Peptidase M16 N-terminal" evidence="1">
    <location>
        <begin position="3"/>
        <end position="101"/>
    </location>
</feature>
<name>A0A1I7XUV8_HETBA</name>
<dbReference type="WBParaSite" id="Hba_21539">
    <property type="protein sequence ID" value="Hba_21539"/>
    <property type="gene ID" value="Hba_21539"/>
</dbReference>
<evidence type="ECO:0000259" key="1">
    <source>
        <dbReference type="Pfam" id="PF00675"/>
    </source>
</evidence>
<reference evidence="3" key="1">
    <citation type="submission" date="2016-11" db="UniProtKB">
        <authorList>
            <consortium name="WormBaseParasite"/>
        </authorList>
    </citation>
    <scope>IDENTIFICATION</scope>
</reference>
<dbReference type="GO" id="GO:0046872">
    <property type="term" value="F:metal ion binding"/>
    <property type="evidence" value="ECO:0007669"/>
    <property type="project" value="InterPro"/>
</dbReference>
<accession>A0A1I7XUV8</accession>
<organism evidence="2 3">
    <name type="scientific">Heterorhabditis bacteriophora</name>
    <name type="common">Entomopathogenic nematode worm</name>
    <dbReference type="NCBI Taxonomy" id="37862"/>
    <lineage>
        <taxon>Eukaryota</taxon>
        <taxon>Metazoa</taxon>
        <taxon>Ecdysozoa</taxon>
        <taxon>Nematoda</taxon>
        <taxon>Chromadorea</taxon>
        <taxon>Rhabditida</taxon>
        <taxon>Rhabditina</taxon>
        <taxon>Rhabditomorpha</taxon>
        <taxon>Strongyloidea</taxon>
        <taxon>Heterorhabditidae</taxon>
        <taxon>Heterorhabditis</taxon>
    </lineage>
</organism>
<protein>
    <submittedName>
        <fullName evidence="3">Peptidase_M16 domain-containing protein</fullName>
    </submittedName>
</protein>
<dbReference type="InterPro" id="IPR011249">
    <property type="entry name" value="Metalloenz_LuxS/M16"/>
</dbReference>
<dbReference type="Gene3D" id="3.30.830.10">
    <property type="entry name" value="Metalloenzyme, LuxS/M16 peptidase-like"/>
    <property type="match status" value="1"/>
</dbReference>
<dbReference type="AlphaFoldDB" id="A0A1I7XUV8"/>
<dbReference type="Pfam" id="PF00675">
    <property type="entry name" value="Peptidase_M16"/>
    <property type="match status" value="1"/>
</dbReference>
<sequence length="133" mass="14376">MAHLVLAFRAGSLYESANQPGLVHHLRKAVRTDSVSYHGINLIWSNAVRGSNMTTFTSCDVFGVFISVPRDQSTLAHSVFDHVTAQPVYKPWEMEHESAHVLLVGQGTATSDVKAIAVQVTFLSSLGNAAAVK</sequence>
<proteinExistence type="predicted"/>